<name>A0A8S3JBH4_9BILA</name>
<feature type="transmembrane region" description="Helical" evidence="2">
    <location>
        <begin position="37"/>
        <end position="57"/>
    </location>
</feature>
<protein>
    <recommendedName>
        <fullName evidence="5">Rab-GAP TBC domain-containing protein</fullName>
    </recommendedName>
</protein>
<dbReference type="SUPFAM" id="SSF47923">
    <property type="entry name" value="Ypt/Rab-GAP domain of gyp1p"/>
    <property type="match status" value="1"/>
</dbReference>
<proteinExistence type="predicted"/>
<dbReference type="Proteomes" id="UP000681720">
    <property type="component" value="Unassembled WGS sequence"/>
</dbReference>
<accession>A0A8S3JBH4</accession>
<dbReference type="AlphaFoldDB" id="A0A8S3JBH4"/>
<dbReference type="PANTHER" id="PTHR20913">
    <property type="entry name" value="TBC1 DOMAIN FAMILY MEMBER 20/GTPASE"/>
    <property type="match status" value="1"/>
</dbReference>
<reference evidence="3" key="1">
    <citation type="submission" date="2021-02" db="EMBL/GenBank/DDBJ databases">
        <authorList>
            <person name="Nowell W R."/>
        </authorList>
    </citation>
    <scope>NUCLEOTIDE SEQUENCE</scope>
</reference>
<feature type="non-terminal residue" evidence="3">
    <location>
        <position position="1"/>
    </location>
</feature>
<evidence type="ECO:0000256" key="1">
    <source>
        <dbReference type="ARBA" id="ARBA00022468"/>
    </source>
</evidence>
<dbReference type="GO" id="GO:0006888">
    <property type="term" value="P:endoplasmic reticulum to Golgi vesicle-mediated transport"/>
    <property type="evidence" value="ECO:0007669"/>
    <property type="project" value="TreeGrafter"/>
</dbReference>
<dbReference type="PANTHER" id="PTHR20913:SF7">
    <property type="entry name" value="RE60063P"/>
    <property type="match status" value="1"/>
</dbReference>
<keyword evidence="2" id="KW-1133">Transmembrane helix</keyword>
<dbReference type="InterPro" id="IPR045913">
    <property type="entry name" value="TBC20/Gyp8-like"/>
</dbReference>
<keyword evidence="2" id="KW-0812">Transmembrane</keyword>
<dbReference type="GO" id="GO:0005096">
    <property type="term" value="F:GTPase activator activity"/>
    <property type="evidence" value="ECO:0007669"/>
    <property type="project" value="UniProtKB-KW"/>
</dbReference>
<dbReference type="EMBL" id="CAJOBJ010356358">
    <property type="protein sequence ID" value="CAF5214614.1"/>
    <property type="molecule type" value="Genomic_DNA"/>
</dbReference>
<keyword evidence="1" id="KW-0343">GTPase activation</keyword>
<keyword evidence="2" id="KW-0472">Membrane</keyword>
<dbReference type="InterPro" id="IPR035969">
    <property type="entry name" value="Rab-GAP_TBC_sf"/>
</dbReference>
<evidence type="ECO:0008006" key="5">
    <source>
        <dbReference type="Google" id="ProtNLM"/>
    </source>
</evidence>
<dbReference type="Gene3D" id="1.10.8.1310">
    <property type="match status" value="1"/>
</dbReference>
<evidence type="ECO:0000256" key="2">
    <source>
        <dbReference type="SAM" id="Phobius"/>
    </source>
</evidence>
<evidence type="ECO:0000313" key="4">
    <source>
        <dbReference type="Proteomes" id="UP000681720"/>
    </source>
</evidence>
<evidence type="ECO:0000313" key="3">
    <source>
        <dbReference type="EMBL" id="CAF5214614.1"/>
    </source>
</evidence>
<comment type="caution">
    <text evidence="3">The sequence shown here is derived from an EMBL/GenBank/DDBJ whole genome shotgun (WGS) entry which is preliminary data.</text>
</comment>
<gene>
    <name evidence="3" type="ORF">GIL414_LOCUS81024</name>
</gene>
<sequence>FIKDYSDSDRIELQEELIVVVIKMLIKHDYLNYYQGYHDICLTFLLVLGADLCLPFIDTITKSHFK</sequence>
<organism evidence="3 4">
    <name type="scientific">Rotaria magnacalcarata</name>
    <dbReference type="NCBI Taxonomy" id="392030"/>
    <lineage>
        <taxon>Eukaryota</taxon>
        <taxon>Metazoa</taxon>
        <taxon>Spiralia</taxon>
        <taxon>Gnathifera</taxon>
        <taxon>Rotifera</taxon>
        <taxon>Eurotatoria</taxon>
        <taxon>Bdelloidea</taxon>
        <taxon>Philodinida</taxon>
        <taxon>Philodinidae</taxon>
        <taxon>Rotaria</taxon>
    </lineage>
</organism>
<dbReference type="GO" id="GO:0005789">
    <property type="term" value="C:endoplasmic reticulum membrane"/>
    <property type="evidence" value="ECO:0007669"/>
    <property type="project" value="TreeGrafter"/>
</dbReference>